<reference evidence="1" key="1">
    <citation type="submission" date="2021-05" db="EMBL/GenBank/DDBJ databases">
        <authorList>
            <person name="Scholz U."/>
            <person name="Mascher M."/>
            <person name="Fiebig A."/>
        </authorList>
    </citation>
    <scope>NUCLEOTIDE SEQUENCE [LARGE SCALE GENOMIC DNA]</scope>
</reference>
<accession>A0ACD5U9N9</accession>
<protein>
    <submittedName>
        <fullName evidence="1">Uncharacterized protein</fullName>
    </submittedName>
</protein>
<evidence type="ECO:0000313" key="1">
    <source>
        <dbReference type="EnsemblPlants" id="AVESA.00010b.r2.2AG0216460.1.CDS"/>
    </source>
</evidence>
<evidence type="ECO:0000313" key="2">
    <source>
        <dbReference type="Proteomes" id="UP001732700"/>
    </source>
</evidence>
<keyword evidence="2" id="KW-1185">Reference proteome</keyword>
<sequence>MVVHMDTPGTTTQVAMDSIIIARLANLCLLSMNFHPPSFDLAVSSCLLYGPVALPVATRCHVCRRRVVDVGGGRAPRAGGGGRAPARLLHRDVVPGLLAHSLLANVYGLLGAVPSQKHVLRRGLGLLASASASGLLPVGPSLMWTSNFQAQLASALAADGDAASALSALSEGAAAATDLKSPQLDLFFAATKLHVHLLCWEDNSAVEAAFARVCELWDALTDEEKEHWVGLFFYTELLQTFYLLRVCDYKAASKHVERLDTAVKSEMPKGQRIKELGTELGAAERTLAQPMLKERERAALVHKRRELRDQLRALCGYDTLNDVLDYGDKLLLAPPPMHGEWLPRTAVFVLVDLMVVTVSRPKGIFKECGKRIQSGLQIIHGTASGGASAQHARVARPGSL</sequence>
<dbReference type="Proteomes" id="UP001732700">
    <property type="component" value="Chromosome 2A"/>
</dbReference>
<organism evidence="1 2">
    <name type="scientific">Avena sativa</name>
    <name type="common">Oat</name>
    <dbReference type="NCBI Taxonomy" id="4498"/>
    <lineage>
        <taxon>Eukaryota</taxon>
        <taxon>Viridiplantae</taxon>
        <taxon>Streptophyta</taxon>
        <taxon>Embryophyta</taxon>
        <taxon>Tracheophyta</taxon>
        <taxon>Spermatophyta</taxon>
        <taxon>Magnoliopsida</taxon>
        <taxon>Liliopsida</taxon>
        <taxon>Poales</taxon>
        <taxon>Poaceae</taxon>
        <taxon>BOP clade</taxon>
        <taxon>Pooideae</taxon>
        <taxon>Poodae</taxon>
        <taxon>Poeae</taxon>
        <taxon>Poeae Chloroplast Group 1 (Aveneae type)</taxon>
        <taxon>Aveninae</taxon>
        <taxon>Avena</taxon>
    </lineage>
</organism>
<dbReference type="EnsemblPlants" id="AVESA.00010b.r2.2AG0216460.1">
    <property type="protein sequence ID" value="AVESA.00010b.r2.2AG0216460.1.CDS"/>
    <property type="gene ID" value="AVESA.00010b.r2.2AG0216460"/>
</dbReference>
<reference evidence="1" key="2">
    <citation type="submission" date="2025-09" db="UniProtKB">
        <authorList>
            <consortium name="EnsemblPlants"/>
        </authorList>
    </citation>
    <scope>IDENTIFICATION</scope>
</reference>
<name>A0ACD5U9N9_AVESA</name>
<proteinExistence type="predicted"/>